<accession>A0ABP2DH60</accession>
<name>A0ABP2DH60_9RHOB</name>
<feature type="signal peptide" evidence="2">
    <location>
        <begin position="1"/>
        <end position="15"/>
    </location>
</feature>
<comment type="caution">
    <text evidence="3">The sequence shown here is derived from an EMBL/GenBank/DDBJ whole genome shotgun (WGS) entry which is preliminary data.</text>
</comment>
<dbReference type="Proteomes" id="UP000003257">
    <property type="component" value="Unassembled WGS sequence"/>
</dbReference>
<keyword evidence="4" id="KW-1185">Reference proteome</keyword>
<feature type="chain" id="PRO_5045745120" description="Lipoprotein" evidence="2">
    <location>
        <begin position="16"/>
        <end position="171"/>
    </location>
</feature>
<dbReference type="PROSITE" id="PS51257">
    <property type="entry name" value="PROKAR_LIPOPROTEIN"/>
    <property type="match status" value="1"/>
</dbReference>
<evidence type="ECO:0000313" key="4">
    <source>
        <dbReference type="Proteomes" id="UP000003257"/>
    </source>
</evidence>
<dbReference type="Pfam" id="PF11233">
    <property type="entry name" value="DUF3035"/>
    <property type="match status" value="1"/>
</dbReference>
<organism evidence="3 4">
    <name type="scientific">Sulfitobacter indolifex HEL-45</name>
    <dbReference type="NCBI Taxonomy" id="391624"/>
    <lineage>
        <taxon>Bacteria</taxon>
        <taxon>Pseudomonadati</taxon>
        <taxon>Pseudomonadota</taxon>
        <taxon>Alphaproteobacteria</taxon>
        <taxon>Rhodobacterales</taxon>
        <taxon>Roseobacteraceae</taxon>
        <taxon>Sulfitobacter</taxon>
    </lineage>
</organism>
<reference evidence="3 4" key="1">
    <citation type="submission" date="2007-11" db="EMBL/GenBank/DDBJ databases">
        <authorList>
            <person name="Wagner-Dobler I."/>
            <person name="Ferriera S."/>
            <person name="Johnson J."/>
            <person name="Kravitz S."/>
            <person name="Beeson K."/>
            <person name="Sutton G."/>
            <person name="Rogers Y.-H."/>
            <person name="Friedman R."/>
            <person name="Frazier M."/>
            <person name="Venter J.C."/>
        </authorList>
    </citation>
    <scope>NUCLEOTIDE SEQUENCE [LARGE SCALE GENOMIC DNA]</scope>
    <source>
        <strain evidence="3 4">HEL-45</strain>
    </source>
</reference>
<evidence type="ECO:0000313" key="3">
    <source>
        <dbReference type="EMBL" id="EDQ06700.1"/>
    </source>
</evidence>
<evidence type="ECO:0008006" key="5">
    <source>
        <dbReference type="Google" id="ProtNLM"/>
    </source>
</evidence>
<sequence length="171" mass="18726">MRRIALISLIPLALAACSNQGLRDLQPVSEGPDEFLIQPVKPLERPDNLNALPTPAPGQANLTDRSAVAEGVAAFGGRLDTSTAIPAGDAALVQHTGRMGVQPGIRATLAQSDAEFRKRKGRFTQFRIVPVDRYSQAYQRQTLDAYSEAERWRNAGGRTPSYPPQEDTRFR</sequence>
<gene>
    <name evidence="3" type="ORF">OIHEL45_07780</name>
</gene>
<dbReference type="EMBL" id="ABID01000001">
    <property type="protein sequence ID" value="EDQ06700.1"/>
    <property type="molecule type" value="Genomic_DNA"/>
</dbReference>
<dbReference type="InterPro" id="IPR021395">
    <property type="entry name" value="DUF3035"/>
</dbReference>
<keyword evidence="2" id="KW-0732">Signal</keyword>
<dbReference type="RefSeq" id="WP_007118769.1">
    <property type="nucleotide sequence ID" value="NZ_ABID01000001.1"/>
</dbReference>
<feature type="region of interest" description="Disordered" evidence="1">
    <location>
        <begin position="151"/>
        <end position="171"/>
    </location>
</feature>
<evidence type="ECO:0000256" key="1">
    <source>
        <dbReference type="SAM" id="MobiDB-lite"/>
    </source>
</evidence>
<evidence type="ECO:0000256" key="2">
    <source>
        <dbReference type="SAM" id="SignalP"/>
    </source>
</evidence>
<proteinExistence type="predicted"/>
<protein>
    <recommendedName>
        <fullName evidence="5">Lipoprotein</fullName>
    </recommendedName>
</protein>